<dbReference type="PANTHER" id="PTHR10574:SF406">
    <property type="entry name" value="LAMININ SUBUNIT ALPHA 5"/>
    <property type="match status" value="1"/>
</dbReference>
<feature type="domain" description="Laminin EGF-like" evidence="6">
    <location>
        <begin position="85"/>
        <end position="119"/>
    </location>
</feature>
<reference evidence="7 8" key="1">
    <citation type="submission" date="2017-03" db="EMBL/GenBank/DDBJ databases">
        <title>Genome Survey of Euroglyphus maynei.</title>
        <authorList>
            <person name="Arlian L.G."/>
            <person name="Morgan M.S."/>
            <person name="Rider S.D."/>
        </authorList>
    </citation>
    <scope>NUCLEOTIDE SEQUENCE [LARGE SCALE GENOMIC DNA]</scope>
    <source>
        <strain evidence="7">Arlian Lab</strain>
        <tissue evidence="7">Whole body</tissue>
    </source>
</reference>
<evidence type="ECO:0000256" key="1">
    <source>
        <dbReference type="ARBA" id="ARBA00022737"/>
    </source>
</evidence>
<dbReference type="InterPro" id="IPR002049">
    <property type="entry name" value="LE_dom"/>
</dbReference>
<protein>
    <recommendedName>
        <fullName evidence="6">Laminin EGF-like domain-containing protein</fullName>
    </recommendedName>
</protein>
<evidence type="ECO:0000313" key="7">
    <source>
        <dbReference type="EMBL" id="OTF72873.1"/>
    </source>
</evidence>
<proteinExistence type="predicted"/>
<accession>A0A1Y3AZ23</accession>
<feature type="disulfide bond" evidence="5">
    <location>
        <begin position="39"/>
        <end position="51"/>
    </location>
</feature>
<dbReference type="PANTHER" id="PTHR10574">
    <property type="entry name" value="NETRIN/LAMININ-RELATED"/>
    <property type="match status" value="1"/>
</dbReference>
<evidence type="ECO:0000256" key="3">
    <source>
        <dbReference type="ARBA" id="ARBA00023180"/>
    </source>
</evidence>
<feature type="disulfide bond" evidence="5">
    <location>
        <begin position="41"/>
        <end position="58"/>
    </location>
</feature>
<feature type="disulfide bond" evidence="5">
    <location>
        <begin position="105"/>
        <end position="114"/>
    </location>
</feature>
<feature type="disulfide bond" evidence="5">
    <location>
        <begin position="60"/>
        <end position="69"/>
    </location>
</feature>
<keyword evidence="1" id="KW-0677">Repeat</keyword>
<keyword evidence="3" id="KW-0325">Glycoprotein</keyword>
<dbReference type="PRINTS" id="PR00011">
    <property type="entry name" value="EGFLAMININ"/>
</dbReference>
<dbReference type="EMBL" id="MUJZ01054229">
    <property type="protein sequence ID" value="OTF72873.1"/>
    <property type="molecule type" value="Genomic_DNA"/>
</dbReference>
<name>A0A1Y3AZ23_EURMA</name>
<gene>
    <name evidence="7" type="ORF">BLA29_013869</name>
</gene>
<feature type="non-terminal residue" evidence="7">
    <location>
        <position position="119"/>
    </location>
</feature>
<dbReference type="PROSITE" id="PS50027">
    <property type="entry name" value="EGF_LAM_2"/>
    <property type="match status" value="3"/>
</dbReference>
<comment type="caution">
    <text evidence="5">Lacks conserved residue(s) required for the propagation of feature annotation.</text>
</comment>
<evidence type="ECO:0000256" key="4">
    <source>
        <dbReference type="ARBA" id="ARBA00023292"/>
    </source>
</evidence>
<dbReference type="OrthoDB" id="8545473at2759"/>
<dbReference type="SUPFAM" id="SSF57196">
    <property type="entry name" value="EGF/Laminin"/>
    <property type="match status" value="2"/>
</dbReference>
<dbReference type="GO" id="GO:0007155">
    <property type="term" value="P:cell adhesion"/>
    <property type="evidence" value="ECO:0007669"/>
    <property type="project" value="UniProtKB-ARBA"/>
</dbReference>
<organism evidence="7 8">
    <name type="scientific">Euroglyphus maynei</name>
    <name type="common">Mayne's house dust mite</name>
    <dbReference type="NCBI Taxonomy" id="6958"/>
    <lineage>
        <taxon>Eukaryota</taxon>
        <taxon>Metazoa</taxon>
        <taxon>Ecdysozoa</taxon>
        <taxon>Arthropoda</taxon>
        <taxon>Chelicerata</taxon>
        <taxon>Arachnida</taxon>
        <taxon>Acari</taxon>
        <taxon>Acariformes</taxon>
        <taxon>Sarcoptiformes</taxon>
        <taxon>Astigmata</taxon>
        <taxon>Psoroptidia</taxon>
        <taxon>Analgoidea</taxon>
        <taxon>Pyroglyphidae</taxon>
        <taxon>Pyroglyphinae</taxon>
        <taxon>Euroglyphus</taxon>
    </lineage>
</organism>
<dbReference type="SMART" id="SM00180">
    <property type="entry name" value="EGF_Lam"/>
    <property type="match status" value="3"/>
</dbReference>
<comment type="caution">
    <text evidence="7">The sequence shown here is derived from an EMBL/GenBank/DDBJ whole genome shotgun (WGS) entry which is preliminary data.</text>
</comment>
<dbReference type="GO" id="GO:0009887">
    <property type="term" value="P:animal organ morphogenesis"/>
    <property type="evidence" value="ECO:0007669"/>
    <property type="project" value="TreeGrafter"/>
</dbReference>
<feature type="disulfide bond" evidence="5">
    <location>
        <begin position="14"/>
        <end position="23"/>
    </location>
</feature>
<evidence type="ECO:0000259" key="6">
    <source>
        <dbReference type="PROSITE" id="PS50027"/>
    </source>
</evidence>
<keyword evidence="2 5" id="KW-1015">Disulfide bond</keyword>
<evidence type="ECO:0000313" key="8">
    <source>
        <dbReference type="Proteomes" id="UP000194236"/>
    </source>
</evidence>
<sequence>MDNVCDAETGQCKCQSNYGGLNCNKCNKGFYNYPRCDACLCMPEGSTEEKCDPITGECHCREGYEKGSCDKCSEGYYGFPDCIKCDCNMEGSTSTSCDNSGKCRCKGNFGGTKCNDCAV</sequence>
<evidence type="ECO:0000256" key="5">
    <source>
        <dbReference type="PROSITE-ProRule" id="PRU00460"/>
    </source>
</evidence>
<feature type="disulfide bond" evidence="5">
    <location>
        <begin position="85"/>
        <end position="97"/>
    </location>
</feature>
<feature type="domain" description="Laminin EGF-like" evidence="6">
    <location>
        <begin position="1"/>
        <end position="38"/>
    </location>
</feature>
<dbReference type="GO" id="GO:0048468">
    <property type="term" value="P:cell development"/>
    <property type="evidence" value="ECO:0007669"/>
    <property type="project" value="UniProtKB-ARBA"/>
</dbReference>
<dbReference type="Proteomes" id="UP000194236">
    <property type="component" value="Unassembled WGS sequence"/>
</dbReference>
<dbReference type="Pfam" id="PF00053">
    <property type="entry name" value="EGF_laminin"/>
    <property type="match status" value="3"/>
</dbReference>
<dbReference type="FunFam" id="2.10.25.10:FF:000082">
    <property type="entry name" value="Laminin subunit alpha 1"/>
    <property type="match status" value="1"/>
</dbReference>
<keyword evidence="4 5" id="KW-0424">Laminin EGF-like domain</keyword>
<dbReference type="GO" id="GO:0009888">
    <property type="term" value="P:tissue development"/>
    <property type="evidence" value="ECO:0007669"/>
    <property type="project" value="TreeGrafter"/>
</dbReference>
<feature type="domain" description="Laminin EGF-like" evidence="6">
    <location>
        <begin position="39"/>
        <end position="84"/>
    </location>
</feature>
<dbReference type="InterPro" id="IPR050440">
    <property type="entry name" value="Laminin/Netrin_ECM"/>
</dbReference>
<dbReference type="AlphaFoldDB" id="A0A1Y3AZ23"/>
<dbReference type="Gene3D" id="2.10.25.10">
    <property type="entry name" value="Laminin"/>
    <property type="match status" value="3"/>
</dbReference>
<dbReference type="FunFam" id="2.10.25.10:FF:000011">
    <property type="entry name" value="Cadherin EGF LAG seven-pass G-type receptor"/>
    <property type="match status" value="1"/>
</dbReference>
<keyword evidence="8" id="KW-1185">Reference proteome</keyword>
<evidence type="ECO:0000256" key="2">
    <source>
        <dbReference type="ARBA" id="ARBA00023157"/>
    </source>
</evidence>
<dbReference type="CDD" id="cd00055">
    <property type="entry name" value="EGF_Lam"/>
    <property type="match status" value="3"/>
</dbReference>